<gene>
    <name evidence="2" type="ORF">BN481_01948</name>
</gene>
<keyword evidence="1" id="KW-0472">Membrane</keyword>
<feature type="transmembrane region" description="Helical" evidence="1">
    <location>
        <begin position="77"/>
        <end position="95"/>
    </location>
</feature>
<proteinExistence type="predicted"/>
<evidence type="ECO:0000313" key="3">
    <source>
        <dbReference type="Proteomes" id="UP000018114"/>
    </source>
</evidence>
<keyword evidence="1" id="KW-0812">Transmembrane</keyword>
<dbReference type="Proteomes" id="UP000018114">
    <property type="component" value="Unassembled WGS sequence"/>
</dbReference>
<organism evidence="2 3">
    <name type="scientific">Mediterraneibacter gnavus CAG:126</name>
    <dbReference type="NCBI Taxonomy" id="1263106"/>
    <lineage>
        <taxon>Bacteria</taxon>
        <taxon>Bacillati</taxon>
        <taxon>Bacillota</taxon>
        <taxon>Clostridia</taxon>
        <taxon>Lachnospirales</taxon>
        <taxon>Lachnospiraceae</taxon>
        <taxon>Mediterraneibacter</taxon>
    </lineage>
</organism>
<evidence type="ECO:0000256" key="1">
    <source>
        <dbReference type="SAM" id="Phobius"/>
    </source>
</evidence>
<dbReference type="EMBL" id="CBAL010000036">
    <property type="protein sequence ID" value="CCZ66692.1"/>
    <property type="molecule type" value="Genomic_DNA"/>
</dbReference>
<evidence type="ECO:0000313" key="2">
    <source>
        <dbReference type="EMBL" id="CCZ66692.1"/>
    </source>
</evidence>
<dbReference type="InterPro" id="IPR014509">
    <property type="entry name" value="YjdF-like"/>
</dbReference>
<comment type="caution">
    <text evidence="2">The sequence shown here is derived from an EMBL/GenBank/DDBJ whole genome shotgun (WGS) entry which is preliminary data.</text>
</comment>
<sequence>MTIGVVWEFFEFGMDQFLGYDMQKDTVLSAITSVMLNPDGRNVPVTIDQIREVMINGQPLGVGGYLDIGLIDTMEDLFVNFIGAAVFSVIGFFYVRSRGKGVAGIFIPRRKRAERDFLKIAREQSLEESENKEKIQSQKRE</sequence>
<dbReference type="AlphaFoldDB" id="R5UCP4"/>
<accession>R5UCP4</accession>
<protein>
    <submittedName>
        <fullName evidence="2">Uncharacterized protein</fullName>
    </submittedName>
</protein>
<reference evidence="2" key="1">
    <citation type="submission" date="2012-11" db="EMBL/GenBank/DDBJ databases">
        <title>Dependencies among metagenomic species, viruses, plasmids and units of genetic variation.</title>
        <authorList>
            <person name="Nielsen H.B."/>
            <person name="Almeida M."/>
            <person name="Juncker A.S."/>
            <person name="Rasmussen S."/>
            <person name="Li J."/>
            <person name="Sunagawa S."/>
            <person name="Plichta D."/>
            <person name="Gautier L."/>
            <person name="Le Chatelier E."/>
            <person name="Peletier E."/>
            <person name="Bonde I."/>
            <person name="Nielsen T."/>
            <person name="Manichanh C."/>
            <person name="Arumugam M."/>
            <person name="Batto J."/>
            <person name="Santos M.B.Q.D."/>
            <person name="Blom N."/>
            <person name="Borruel N."/>
            <person name="Burgdorf K.S."/>
            <person name="Boumezbeur F."/>
            <person name="Casellas F."/>
            <person name="Dore J."/>
            <person name="Guarner F."/>
            <person name="Hansen T."/>
            <person name="Hildebrand F."/>
            <person name="Kaas R.S."/>
            <person name="Kennedy S."/>
            <person name="Kristiansen K."/>
            <person name="Kultima J.R."/>
            <person name="Leonard P."/>
            <person name="Levenez F."/>
            <person name="Lund O."/>
            <person name="Moumen B."/>
            <person name="Le Paslier D."/>
            <person name="Pons N."/>
            <person name="Pedersen O."/>
            <person name="Prifti E."/>
            <person name="Qin J."/>
            <person name="Raes J."/>
            <person name="Tap J."/>
            <person name="Tims S."/>
            <person name="Ussery D.W."/>
            <person name="Yamada T."/>
            <person name="MetaHit consortium"/>
            <person name="Renault P."/>
            <person name="Sicheritz-Ponten T."/>
            <person name="Bork P."/>
            <person name="Wang J."/>
            <person name="Brunak S."/>
            <person name="Ehrlich S.D."/>
        </authorList>
    </citation>
    <scope>NUCLEOTIDE SEQUENCE [LARGE SCALE GENOMIC DNA]</scope>
</reference>
<name>R5UCP4_MEDGN</name>
<keyword evidence="1" id="KW-1133">Transmembrane helix</keyword>
<dbReference type="Pfam" id="PF09997">
    <property type="entry name" value="DUF2238"/>
    <property type="match status" value="1"/>
</dbReference>